<sequence>MLGEWFQLAENVGWLNVVYRDTRTDEPVYAFFHLTFQEYFAACAVADWHFFLPSDHSPEQPSSQPYRIFESRWREVILLWLGRGDVEDKKEEFIQALVNFKDGMDAQFYKFSALWLAAAGISEFKSRSLADKIIPQLVKWGFGYFNIKKQQWQTFLDPIQYGARDILPQTDRQRAIKELCDLLECLQCPTDTRRRVAVSLGSINPGNAQVIAVLEEIFREAEDIHPRMWVAYSLGNTDPGNAQAISALQEILKETQDTYTRMQAALILKEIDPENVRAISVLKETKHGNTGWQVAESSGKRDPEHPQEIPALVKLLKETNDYSICLQAVWTLGKIGQGNAEAINSLVQLLHQTEDDTTCWQIVESLGDILTTHKQRQEIVLALQPYLSNEKNENNLHLFDNCYELLWKIAQDLPYTDFYRAWHHLDTAPHPEVADQ</sequence>
<dbReference type="Pfam" id="PF22730">
    <property type="entry name" value="NCC-H"/>
    <property type="match status" value="1"/>
</dbReference>
<dbReference type="STRING" id="1925591.BI308_08345"/>
<dbReference type="InterPro" id="IPR016024">
    <property type="entry name" value="ARM-type_fold"/>
</dbReference>
<dbReference type="SUPFAM" id="SSF48371">
    <property type="entry name" value="ARM repeat"/>
    <property type="match status" value="1"/>
</dbReference>
<evidence type="ECO:0000256" key="1">
    <source>
        <dbReference type="ARBA" id="ARBA00022549"/>
    </source>
</evidence>
<dbReference type="InterPro" id="IPR004155">
    <property type="entry name" value="PBS_lyase_HEAT"/>
</dbReference>
<evidence type="ECO:0000313" key="5">
    <source>
        <dbReference type="Proteomes" id="UP000183940"/>
    </source>
</evidence>
<comment type="caution">
    <text evidence="4">The sequence shown here is derived from an EMBL/GenBank/DDBJ whole genome shotgun (WGS) entry which is preliminary data.</text>
</comment>
<keyword evidence="1" id="KW-0042">Antenna complex</keyword>
<dbReference type="InterPro" id="IPR054570">
    <property type="entry name" value="NCC-H_dom"/>
</dbReference>
<reference evidence="4" key="1">
    <citation type="submission" date="2016-10" db="EMBL/GenBank/DDBJ databases">
        <title>CRISPR-Cas defence system in Roseofilum reptotaenium: evidence of a bacteriophage-cyanobacterium arms race in the coral black band disease.</title>
        <authorList>
            <person name="Buerger P."/>
            <person name="Wood-Charlson E.M."/>
            <person name="Weynberg K.D."/>
            <person name="Willis B."/>
            <person name="Van Oppen M.J."/>
        </authorList>
    </citation>
    <scope>NUCLEOTIDE SEQUENCE [LARGE SCALE GENOMIC DNA]</scope>
    <source>
        <strain evidence="4">AO1-A</strain>
    </source>
</reference>
<gene>
    <name evidence="4" type="ORF">BI308_08345</name>
</gene>
<keyword evidence="5" id="KW-1185">Reference proteome</keyword>
<evidence type="ECO:0000313" key="4">
    <source>
        <dbReference type="EMBL" id="OJJ25960.1"/>
    </source>
</evidence>
<evidence type="ECO:0000259" key="3">
    <source>
        <dbReference type="Pfam" id="PF22730"/>
    </source>
</evidence>
<keyword evidence="2" id="KW-0605">Phycobilisome</keyword>
<dbReference type="GO" id="GO:0030089">
    <property type="term" value="C:phycobilisome"/>
    <property type="evidence" value="ECO:0007669"/>
    <property type="project" value="UniProtKB-KW"/>
</dbReference>
<dbReference type="Pfam" id="PF13646">
    <property type="entry name" value="HEAT_2"/>
    <property type="match status" value="2"/>
</dbReference>
<dbReference type="SMART" id="SM00567">
    <property type="entry name" value="EZ_HEAT"/>
    <property type="match status" value="4"/>
</dbReference>
<dbReference type="EMBL" id="MLAW01000011">
    <property type="protein sequence ID" value="OJJ25960.1"/>
    <property type="molecule type" value="Genomic_DNA"/>
</dbReference>
<accession>A0A1L9QTE5</accession>
<dbReference type="InterPro" id="IPR011989">
    <property type="entry name" value="ARM-like"/>
</dbReference>
<protein>
    <recommendedName>
        <fullName evidence="3">NACHT C-terminal Cysteine and Histidine-containing domain-containing protein</fullName>
    </recommendedName>
</protein>
<organism evidence="4 5">
    <name type="scientific">Roseofilum reptotaenium AO1-A</name>
    <dbReference type="NCBI Taxonomy" id="1925591"/>
    <lineage>
        <taxon>Bacteria</taxon>
        <taxon>Bacillati</taxon>
        <taxon>Cyanobacteriota</taxon>
        <taxon>Cyanophyceae</taxon>
        <taxon>Desertifilales</taxon>
        <taxon>Desertifilaceae</taxon>
        <taxon>Roseofilum</taxon>
    </lineage>
</organism>
<feature type="domain" description="NACHT C-terminal Cysteine and Histidine-containing" evidence="3">
    <location>
        <begin position="395"/>
        <end position="423"/>
    </location>
</feature>
<evidence type="ECO:0000256" key="2">
    <source>
        <dbReference type="ARBA" id="ARBA00022738"/>
    </source>
</evidence>
<dbReference type="AlphaFoldDB" id="A0A1L9QTE5"/>
<name>A0A1L9QTE5_9CYAN</name>
<proteinExistence type="predicted"/>
<dbReference type="Gene3D" id="1.25.10.10">
    <property type="entry name" value="Leucine-rich Repeat Variant"/>
    <property type="match status" value="1"/>
</dbReference>
<dbReference type="Proteomes" id="UP000183940">
    <property type="component" value="Unassembled WGS sequence"/>
</dbReference>